<dbReference type="SUPFAM" id="SSF47413">
    <property type="entry name" value="lambda repressor-like DNA-binding domains"/>
    <property type="match status" value="1"/>
</dbReference>
<proteinExistence type="predicted"/>
<keyword evidence="4" id="KW-1185">Reference proteome</keyword>
<evidence type="ECO:0000259" key="2">
    <source>
        <dbReference type="PROSITE" id="PS50943"/>
    </source>
</evidence>
<name>A0A9W6KJM1_9ACTN</name>
<organism evidence="3 4">
    <name type="scientific">Dactylosporangium matsuzakiense</name>
    <dbReference type="NCBI Taxonomy" id="53360"/>
    <lineage>
        <taxon>Bacteria</taxon>
        <taxon>Bacillati</taxon>
        <taxon>Actinomycetota</taxon>
        <taxon>Actinomycetes</taxon>
        <taxon>Micromonosporales</taxon>
        <taxon>Micromonosporaceae</taxon>
        <taxon>Dactylosporangium</taxon>
    </lineage>
</organism>
<accession>A0A9W6KJM1</accession>
<evidence type="ECO:0000313" key="4">
    <source>
        <dbReference type="Proteomes" id="UP001143480"/>
    </source>
</evidence>
<dbReference type="Gene3D" id="1.25.40.10">
    <property type="entry name" value="Tetratricopeptide repeat domain"/>
    <property type="match status" value="1"/>
</dbReference>
<dbReference type="EMBL" id="BSFP01000031">
    <property type="protein sequence ID" value="GLL03256.1"/>
    <property type="molecule type" value="Genomic_DNA"/>
</dbReference>
<dbReference type="Gene3D" id="1.10.260.40">
    <property type="entry name" value="lambda repressor-like DNA-binding domains"/>
    <property type="match status" value="1"/>
</dbReference>
<sequence length="288" mass="31850">MGISEDATHQLQAVTTFPELAALVKRLVRAQGKTLRELEKSTGVSRATFSSVLNSKRPPSHTVMSGLVAALEVPAADRPLWMEAWGRLTAAADGGANAEDAHRVAQQLQEALDAERRRYQETVQDIAARQHRLAQALSAIDDRAAARDLHRLTYELCRQYLGLHNRHTLSALDGLTFVLDKNREHDLSVVTLHTALEELGSLASGDPIGLAVRAMLGRTLFDRGDLVAARTHQEQIYEQRRRDLGGKHPDTQRALQALIRTVHEQRDIATARALQQRLEGSPPDQPSN</sequence>
<dbReference type="PROSITE" id="PS50943">
    <property type="entry name" value="HTH_CROC1"/>
    <property type="match status" value="1"/>
</dbReference>
<dbReference type="CDD" id="cd00093">
    <property type="entry name" value="HTH_XRE"/>
    <property type="match status" value="1"/>
</dbReference>
<reference evidence="3" key="2">
    <citation type="submission" date="2023-01" db="EMBL/GenBank/DDBJ databases">
        <authorList>
            <person name="Sun Q."/>
            <person name="Evtushenko L."/>
        </authorList>
    </citation>
    <scope>NUCLEOTIDE SEQUENCE</scope>
    <source>
        <strain evidence="3">VKM Ac-1321</strain>
    </source>
</reference>
<comment type="caution">
    <text evidence="3">The sequence shown here is derived from an EMBL/GenBank/DDBJ whole genome shotgun (WGS) entry which is preliminary data.</text>
</comment>
<dbReference type="GO" id="GO:0003677">
    <property type="term" value="F:DNA binding"/>
    <property type="evidence" value="ECO:0007669"/>
    <property type="project" value="InterPro"/>
</dbReference>
<dbReference type="Proteomes" id="UP001143480">
    <property type="component" value="Unassembled WGS sequence"/>
</dbReference>
<feature type="coiled-coil region" evidence="1">
    <location>
        <begin position="98"/>
        <end position="125"/>
    </location>
</feature>
<keyword evidence="1" id="KW-0175">Coiled coil</keyword>
<evidence type="ECO:0000313" key="3">
    <source>
        <dbReference type="EMBL" id="GLL03256.1"/>
    </source>
</evidence>
<dbReference type="Pfam" id="PF13560">
    <property type="entry name" value="HTH_31"/>
    <property type="match status" value="1"/>
</dbReference>
<dbReference type="InterPro" id="IPR001387">
    <property type="entry name" value="Cro/C1-type_HTH"/>
</dbReference>
<reference evidence="3" key="1">
    <citation type="journal article" date="2014" name="Int. J. Syst. Evol. Microbiol.">
        <title>Complete genome sequence of Corynebacterium casei LMG S-19264T (=DSM 44701T), isolated from a smear-ripened cheese.</title>
        <authorList>
            <consortium name="US DOE Joint Genome Institute (JGI-PGF)"/>
            <person name="Walter F."/>
            <person name="Albersmeier A."/>
            <person name="Kalinowski J."/>
            <person name="Ruckert C."/>
        </authorList>
    </citation>
    <scope>NUCLEOTIDE SEQUENCE</scope>
    <source>
        <strain evidence="3">VKM Ac-1321</strain>
    </source>
</reference>
<gene>
    <name evidence="3" type="ORF">GCM10017581_050000</name>
</gene>
<dbReference type="AlphaFoldDB" id="A0A9W6KJM1"/>
<dbReference type="InterPro" id="IPR011990">
    <property type="entry name" value="TPR-like_helical_dom_sf"/>
</dbReference>
<dbReference type="SMART" id="SM00530">
    <property type="entry name" value="HTH_XRE"/>
    <property type="match status" value="1"/>
</dbReference>
<evidence type="ECO:0000256" key="1">
    <source>
        <dbReference type="SAM" id="Coils"/>
    </source>
</evidence>
<dbReference type="InterPro" id="IPR010982">
    <property type="entry name" value="Lambda_DNA-bd_dom_sf"/>
</dbReference>
<dbReference type="RefSeq" id="WP_261961239.1">
    <property type="nucleotide sequence ID" value="NZ_BAAAXA010000001.1"/>
</dbReference>
<protein>
    <recommendedName>
        <fullName evidence="2">HTH cro/C1-type domain-containing protein</fullName>
    </recommendedName>
</protein>
<feature type="domain" description="HTH cro/C1-type" evidence="2">
    <location>
        <begin position="24"/>
        <end position="78"/>
    </location>
</feature>